<protein>
    <submittedName>
        <fullName evidence="1">Uncharacterized protein</fullName>
    </submittedName>
</protein>
<organism evidence="1 2">
    <name type="scientific">Ajellomyces capsulatus (strain H88)</name>
    <name type="common">Darling's disease fungus</name>
    <name type="synonym">Histoplasma capsulatum</name>
    <dbReference type="NCBI Taxonomy" id="544711"/>
    <lineage>
        <taxon>Eukaryota</taxon>
        <taxon>Fungi</taxon>
        <taxon>Dikarya</taxon>
        <taxon>Ascomycota</taxon>
        <taxon>Pezizomycotina</taxon>
        <taxon>Eurotiomycetes</taxon>
        <taxon>Eurotiomycetidae</taxon>
        <taxon>Onygenales</taxon>
        <taxon>Ajellomycetaceae</taxon>
        <taxon>Histoplasma</taxon>
    </lineage>
</organism>
<evidence type="ECO:0000313" key="2">
    <source>
        <dbReference type="Proteomes" id="UP000663419"/>
    </source>
</evidence>
<reference evidence="1" key="1">
    <citation type="submission" date="2021-01" db="EMBL/GenBank/DDBJ databases">
        <title>Chromosome-level genome assembly of a human fungal pathogen reveals clustering of transcriptionally co-regulated genes.</title>
        <authorList>
            <person name="Voorhies M."/>
            <person name="Cohen S."/>
            <person name="Shea T.P."/>
            <person name="Petrus S."/>
            <person name="Munoz J.F."/>
            <person name="Poplawski S."/>
            <person name="Goldman W.E."/>
            <person name="Michael T."/>
            <person name="Cuomo C.A."/>
            <person name="Sil A."/>
            <person name="Beyhan S."/>
        </authorList>
    </citation>
    <scope>NUCLEOTIDE SEQUENCE</scope>
    <source>
        <strain evidence="1">H88</strain>
    </source>
</reference>
<dbReference type="AlphaFoldDB" id="A0A8A1LCV7"/>
<dbReference type="EMBL" id="CP069102">
    <property type="protein sequence ID" value="QSS49597.1"/>
    <property type="molecule type" value="Genomic_DNA"/>
</dbReference>
<accession>A0A8A1LCV7</accession>
<evidence type="ECO:0000313" key="1">
    <source>
        <dbReference type="EMBL" id="QSS49597.1"/>
    </source>
</evidence>
<dbReference type="VEuPathDB" id="FungiDB:I7I53_09998"/>
<sequence length="88" mass="9269">MVIAMPSVPAKITSSTCAIVSSREMPARSSLPWYVDVCATPAFSPEMLLSTTRAANSLTTAVLAAMDPAPFSNLPAQWSTCLRSHPGT</sequence>
<dbReference type="Proteomes" id="UP000663419">
    <property type="component" value="Chromosome 1"/>
</dbReference>
<gene>
    <name evidence="1" type="ORF">I7I53_09998</name>
</gene>
<name>A0A8A1LCV7_AJEC8</name>
<proteinExistence type="predicted"/>